<dbReference type="STRING" id="92696.A0A4R0R1Z4"/>
<evidence type="ECO:0000313" key="2">
    <source>
        <dbReference type="Proteomes" id="UP000292702"/>
    </source>
</evidence>
<dbReference type="InterPro" id="IPR011009">
    <property type="entry name" value="Kinase-like_dom_sf"/>
</dbReference>
<dbReference type="InterPro" id="IPR051035">
    <property type="entry name" value="Mito_inheritance_9"/>
</dbReference>
<keyword evidence="2" id="KW-1185">Reference proteome</keyword>
<gene>
    <name evidence="1" type="ORF">EIP91_009163</name>
</gene>
<dbReference type="EMBL" id="RWJN01000516">
    <property type="protein sequence ID" value="TCD61012.1"/>
    <property type="molecule type" value="Genomic_DNA"/>
</dbReference>
<dbReference type="GO" id="GO:0005739">
    <property type="term" value="C:mitochondrion"/>
    <property type="evidence" value="ECO:0007669"/>
    <property type="project" value="TreeGrafter"/>
</dbReference>
<dbReference type="OrthoDB" id="2831558at2759"/>
<reference evidence="1 2" key="1">
    <citation type="submission" date="2018-11" db="EMBL/GenBank/DDBJ databases">
        <title>Genome assembly of Steccherinum ochraceum LE-BIN_3174, the white-rot fungus of the Steccherinaceae family (The Residual Polyporoid clade, Polyporales, Basidiomycota).</title>
        <authorList>
            <person name="Fedorova T.V."/>
            <person name="Glazunova O.A."/>
            <person name="Landesman E.O."/>
            <person name="Moiseenko K.V."/>
            <person name="Psurtseva N.V."/>
            <person name="Savinova O.S."/>
            <person name="Shakhova N.V."/>
            <person name="Tyazhelova T.V."/>
            <person name="Vasina D.V."/>
        </authorList>
    </citation>
    <scope>NUCLEOTIDE SEQUENCE [LARGE SCALE GENOMIC DNA]</scope>
    <source>
        <strain evidence="1 2">LE-BIN_3174</strain>
    </source>
</reference>
<dbReference type="PANTHER" id="PTHR36091">
    <property type="entry name" value="ALTERED INHERITANCE OF MITOCHONDRIA PROTEIN 9, MITOCHONDRIAL"/>
    <property type="match status" value="1"/>
</dbReference>
<comment type="caution">
    <text evidence="1">The sequence shown here is derived from an EMBL/GenBank/DDBJ whole genome shotgun (WGS) entry which is preliminary data.</text>
</comment>
<dbReference type="SUPFAM" id="SSF56112">
    <property type="entry name" value="Protein kinase-like (PK-like)"/>
    <property type="match status" value="1"/>
</dbReference>
<proteinExistence type="predicted"/>
<protein>
    <recommendedName>
        <fullName evidence="3">Aminoglycoside phosphotransferase domain-containing protein</fullName>
    </recommendedName>
</protein>
<dbReference type="PANTHER" id="PTHR36091:SF2">
    <property type="entry name" value="AMINOGLYCOSIDE PHOSPHOTRANSFERASE DOMAIN-CONTAINING PROTEIN"/>
    <property type="match status" value="1"/>
</dbReference>
<evidence type="ECO:0008006" key="3">
    <source>
        <dbReference type="Google" id="ProtNLM"/>
    </source>
</evidence>
<organism evidence="1 2">
    <name type="scientific">Steccherinum ochraceum</name>
    <dbReference type="NCBI Taxonomy" id="92696"/>
    <lineage>
        <taxon>Eukaryota</taxon>
        <taxon>Fungi</taxon>
        <taxon>Dikarya</taxon>
        <taxon>Basidiomycota</taxon>
        <taxon>Agaricomycotina</taxon>
        <taxon>Agaricomycetes</taxon>
        <taxon>Polyporales</taxon>
        <taxon>Steccherinaceae</taxon>
        <taxon>Steccherinum</taxon>
    </lineage>
</organism>
<accession>A0A4R0R1Z4</accession>
<dbReference type="AlphaFoldDB" id="A0A4R0R1Z4"/>
<dbReference type="Proteomes" id="UP000292702">
    <property type="component" value="Unassembled WGS sequence"/>
</dbReference>
<sequence length="402" mass="45895">MEFVDGTVLSDIWFDLEVHDIESVVRQLVELEARMMSASFPAGGSLYYSQDVEKLDGKLGIPLEDDWFCVGPDVGVRMWIGKRSQLDVDRGPYTSVESALVGPANKELEYLQRFGRPLLPFDRMKREHYQYQEQSPSNHIDNLHRYLRTAPSLVPQDPSLHQFRIRHPDLQSSNVIVSRTTSGDLQLLSLLDWQHASIRPTCLHAGIPQRLQNYADPLSHHMVPPSLPDDFHAMDDVAQSHAKELYRRRLVHYHYVRNTEACNPVHHAALADPAWTLRARLFAHAGDRWDGETTALKAALMDATTTWGTLSTDPCPLAFEEEDVRRTWELEAKLESSDETMEQCLAVMGCGSQGWVPNERYEVVKALCRKMKEDGLAGATEEERAEIEAHWIFDDMDERPYS</sequence>
<evidence type="ECO:0000313" key="1">
    <source>
        <dbReference type="EMBL" id="TCD61012.1"/>
    </source>
</evidence>
<name>A0A4R0R1Z4_9APHY</name>